<dbReference type="GO" id="GO:0022857">
    <property type="term" value="F:transmembrane transporter activity"/>
    <property type="evidence" value="ECO:0007669"/>
    <property type="project" value="InterPro"/>
</dbReference>
<evidence type="ECO:0000256" key="5">
    <source>
        <dbReference type="ARBA" id="ARBA00022692"/>
    </source>
</evidence>
<dbReference type="InterPro" id="IPR018093">
    <property type="entry name" value="BCCT_CS"/>
</dbReference>
<keyword evidence="6 8" id="KW-1133">Transmembrane helix</keyword>
<dbReference type="GO" id="GO:0005886">
    <property type="term" value="C:plasma membrane"/>
    <property type="evidence" value="ECO:0007669"/>
    <property type="project" value="UniProtKB-SubCell"/>
</dbReference>
<gene>
    <name evidence="9" type="ORF">GLW04_16170</name>
</gene>
<feature type="transmembrane region" description="Helical" evidence="8">
    <location>
        <begin position="336"/>
        <end position="361"/>
    </location>
</feature>
<organism evidence="9 10">
    <name type="scientific">Halobacillus litoralis</name>
    <dbReference type="NCBI Taxonomy" id="45668"/>
    <lineage>
        <taxon>Bacteria</taxon>
        <taxon>Bacillati</taxon>
        <taxon>Bacillota</taxon>
        <taxon>Bacilli</taxon>
        <taxon>Bacillales</taxon>
        <taxon>Bacillaceae</taxon>
        <taxon>Halobacillus</taxon>
    </lineage>
</organism>
<dbReference type="InterPro" id="IPR000060">
    <property type="entry name" value="BCCT_transptr"/>
</dbReference>
<feature type="transmembrane region" description="Helical" evidence="8">
    <location>
        <begin position="127"/>
        <end position="148"/>
    </location>
</feature>
<evidence type="ECO:0000256" key="6">
    <source>
        <dbReference type="ARBA" id="ARBA00022989"/>
    </source>
</evidence>
<feature type="transmembrane region" description="Helical" evidence="8">
    <location>
        <begin position="453"/>
        <end position="476"/>
    </location>
</feature>
<keyword evidence="5 8" id="KW-0812">Transmembrane</keyword>
<accession>A0A845DVB7</accession>
<evidence type="ECO:0000256" key="7">
    <source>
        <dbReference type="ARBA" id="ARBA00023136"/>
    </source>
</evidence>
<evidence type="ECO:0000256" key="1">
    <source>
        <dbReference type="ARBA" id="ARBA00004651"/>
    </source>
</evidence>
<evidence type="ECO:0000256" key="2">
    <source>
        <dbReference type="ARBA" id="ARBA00005658"/>
    </source>
</evidence>
<evidence type="ECO:0000256" key="3">
    <source>
        <dbReference type="ARBA" id="ARBA00022448"/>
    </source>
</evidence>
<name>A0A845DVB7_9BACI</name>
<feature type="transmembrane region" description="Helical" evidence="8">
    <location>
        <begin position="427"/>
        <end position="447"/>
    </location>
</feature>
<evidence type="ECO:0000256" key="8">
    <source>
        <dbReference type="SAM" id="Phobius"/>
    </source>
</evidence>
<protein>
    <submittedName>
        <fullName evidence="9">BCCT family transporter</fullName>
    </submittedName>
</protein>
<dbReference type="Proteomes" id="UP000460949">
    <property type="component" value="Unassembled WGS sequence"/>
</dbReference>
<feature type="transmembrane region" description="Helical" evidence="8">
    <location>
        <begin position="306"/>
        <end position="324"/>
    </location>
</feature>
<feature type="transmembrane region" description="Helical" evidence="8">
    <location>
        <begin position="390"/>
        <end position="415"/>
    </location>
</feature>
<feature type="transmembrane region" description="Helical" evidence="8">
    <location>
        <begin position="249"/>
        <end position="269"/>
    </location>
</feature>
<comment type="subcellular location">
    <subcellularLocation>
        <location evidence="1">Cell membrane</location>
        <topology evidence="1">Multi-pass membrane protein</topology>
    </subcellularLocation>
</comment>
<keyword evidence="3" id="KW-0813">Transport</keyword>
<feature type="transmembrane region" description="Helical" evidence="8">
    <location>
        <begin position="216"/>
        <end position="237"/>
    </location>
</feature>
<proteinExistence type="inferred from homology"/>
<dbReference type="PROSITE" id="PS01303">
    <property type="entry name" value="BCCT"/>
    <property type="match status" value="1"/>
</dbReference>
<feature type="transmembrane region" description="Helical" evidence="8">
    <location>
        <begin position="176"/>
        <end position="196"/>
    </location>
</feature>
<sequence>MYWIALAIGIVFVSWGAIFPDHLLNTMMTIRNGILDRFGWFYQFAVTFMLIIAFIIAFSKYGKIKLGKKDDKPEYTTPTWFAMLFSAGMGITLLFYGLTEPVTHYANPPVGDAQTIESAKLGLEISYLHYGLHAWVIYAIVSLVLAYFKFKKDKPGLMSATLTPLFGNRMNGTAGYIVDIIAVFATIFGVAISLGVGAQQINSGLAYLWGVPNNYGVQLIIMGITAVLFIYSAASGLSKGIKYISNINLILTVVLFAAFLLLGPTGFVLETYSTTLGSYMQNFVQMGMRFSPFDAENNQWVKDWTIFYWAWWISWTPFVSSFIARVSKGRTVREFIVAVVIAPALVCTLWFGVFGGAGIYFDFVEGVNVAGQSMESSLFYVFDQLPFSGLLSFVAVILIMTFFITSGDSATFVLAMQTSRGSLNPPFFMKLSWGIILTAIAMILMGAGGLDGLQAAAIISGFPLTIILLLMIVSLLKSFREEFNEAAGSDSEEEQDEKSA</sequence>
<comment type="similarity">
    <text evidence="2">Belongs to the BCCT transporter (TC 2.A.15) family.</text>
</comment>
<evidence type="ECO:0000256" key="4">
    <source>
        <dbReference type="ARBA" id="ARBA00022475"/>
    </source>
</evidence>
<reference evidence="9 10" key="1">
    <citation type="submission" date="2019-11" db="EMBL/GenBank/DDBJ databases">
        <title>Genome sequences of 17 halophilic strains isolated from different environments.</title>
        <authorList>
            <person name="Furrow R.E."/>
        </authorList>
    </citation>
    <scope>NUCLEOTIDE SEQUENCE [LARGE SCALE GENOMIC DNA]</scope>
    <source>
        <strain evidence="9 10">22511_23_Filter</strain>
    </source>
</reference>
<dbReference type="PANTHER" id="PTHR30047:SF7">
    <property type="entry name" value="HIGH-AFFINITY CHOLINE TRANSPORT PROTEIN"/>
    <property type="match status" value="1"/>
</dbReference>
<keyword evidence="7 8" id="KW-0472">Membrane</keyword>
<dbReference type="Pfam" id="PF02028">
    <property type="entry name" value="BCCT"/>
    <property type="match status" value="1"/>
</dbReference>
<dbReference type="EMBL" id="WMET01000004">
    <property type="protein sequence ID" value="MYL21440.1"/>
    <property type="molecule type" value="Genomic_DNA"/>
</dbReference>
<dbReference type="AlphaFoldDB" id="A0A845DVB7"/>
<dbReference type="PANTHER" id="PTHR30047">
    <property type="entry name" value="HIGH-AFFINITY CHOLINE TRANSPORT PROTEIN-RELATED"/>
    <property type="match status" value="1"/>
</dbReference>
<evidence type="ECO:0000313" key="9">
    <source>
        <dbReference type="EMBL" id="MYL21440.1"/>
    </source>
</evidence>
<keyword evidence="4" id="KW-1003">Cell membrane</keyword>
<feature type="transmembrane region" description="Helical" evidence="8">
    <location>
        <begin position="40"/>
        <end position="58"/>
    </location>
</feature>
<dbReference type="NCBIfam" id="TIGR00842">
    <property type="entry name" value="bcct"/>
    <property type="match status" value="1"/>
</dbReference>
<comment type="caution">
    <text evidence="9">The sequence shown here is derived from an EMBL/GenBank/DDBJ whole genome shotgun (WGS) entry which is preliminary data.</text>
</comment>
<evidence type="ECO:0000313" key="10">
    <source>
        <dbReference type="Proteomes" id="UP000460949"/>
    </source>
</evidence>
<feature type="transmembrane region" description="Helical" evidence="8">
    <location>
        <begin position="79"/>
        <end position="98"/>
    </location>
</feature>